<dbReference type="PROSITE" id="PS50082">
    <property type="entry name" value="WD_REPEATS_2"/>
    <property type="match status" value="2"/>
</dbReference>
<organism evidence="4 5">
    <name type="scientific">Lactarius akahatsu</name>
    <dbReference type="NCBI Taxonomy" id="416441"/>
    <lineage>
        <taxon>Eukaryota</taxon>
        <taxon>Fungi</taxon>
        <taxon>Dikarya</taxon>
        <taxon>Basidiomycota</taxon>
        <taxon>Agaricomycotina</taxon>
        <taxon>Agaricomycetes</taxon>
        <taxon>Russulales</taxon>
        <taxon>Russulaceae</taxon>
        <taxon>Lactarius</taxon>
    </lineage>
</organism>
<dbReference type="InterPro" id="IPR036322">
    <property type="entry name" value="WD40_repeat_dom_sf"/>
</dbReference>
<keyword evidence="2" id="KW-0677">Repeat</keyword>
<dbReference type="Proteomes" id="UP001201163">
    <property type="component" value="Unassembled WGS sequence"/>
</dbReference>
<dbReference type="Gene3D" id="2.130.10.10">
    <property type="entry name" value="YVTN repeat-like/Quinoprotein amine dehydrogenase"/>
    <property type="match status" value="1"/>
</dbReference>
<dbReference type="SUPFAM" id="SSF50978">
    <property type="entry name" value="WD40 repeat-like"/>
    <property type="match status" value="1"/>
</dbReference>
<dbReference type="InterPro" id="IPR001680">
    <property type="entry name" value="WD40_rpt"/>
</dbReference>
<evidence type="ECO:0000313" key="4">
    <source>
        <dbReference type="EMBL" id="KAH9001126.1"/>
    </source>
</evidence>
<keyword evidence="5" id="KW-1185">Reference proteome</keyword>
<reference evidence="4" key="1">
    <citation type="submission" date="2022-01" db="EMBL/GenBank/DDBJ databases">
        <title>Comparative genomics reveals a dynamic genome evolution in the ectomycorrhizal milk-cap (Lactarius) mushrooms.</title>
        <authorList>
            <consortium name="DOE Joint Genome Institute"/>
            <person name="Lebreton A."/>
            <person name="Tang N."/>
            <person name="Kuo A."/>
            <person name="LaButti K."/>
            <person name="Drula E."/>
            <person name="Barry K."/>
            <person name="Clum A."/>
            <person name="Lipzen A."/>
            <person name="Mousain D."/>
            <person name="Ng V."/>
            <person name="Wang R."/>
            <person name="Wang X."/>
            <person name="Dai Y."/>
            <person name="Henrissat B."/>
            <person name="Grigoriev I.V."/>
            <person name="Guerin-Laguette A."/>
            <person name="Yu F."/>
            <person name="Martin F.M."/>
        </authorList>
    </citation>
    <scope>NUCLEOTIDE SEQUENCE</scope>
    <source>
        <strain evidence="4">QP</strain>
    </source>
</reference>
<protein>
    <submittedName>
        <fullName evidence="4">WD40-repeat-containing domain protein</fullName>
    </submittedName>
</protein>
<dbReference type="PROSITE" id="PS50294">
    <property type="entry name" value="WD_REPEATS_REGION"/>
    <property type="match status" value="2"/>
</dbReference>
<name>A0AAD4LV03_9AGAM</name>
<comment type="caution">
    <text evidence="4">The sequence shown here is derived from an EMBL/GenBank/DDBJ whole genome shotgun (WGS) entry which is preliminary data.</text>
</comment>
<keyword evidence="1 3" id="KW-0853">WD repeat</keyword>
<accession>A0AAD4LV03</accession>
<evidence type="ECO:0000313" key="5">
    <source>
        <dbReference type="Proteomes" id="UP001201163"/>
    </source>
</evidence>
<dbReference type="InterPro" id="IPR019775">
    <property type="entry name" value="WD40_repeat_CS"/>
</dbReference>
<evidence type="ECO:0000256" key="1">
    <source>
        <dbReference type="ARBA" id="ARBA00022574"/>
    </source>
</evidence>
<gene>
    <name evidence="4" type="ORF">EDB92DRAFT_1824918</name>
</gene>
<dbReference type="EMBL" id="JAKELL010000001">
    <property type="protein sequence ID" value="KAH9001126.1"/>
    <property type="molecule type" value="Genomic_DNA"/>
</dbReference>
<dbReference type="PANTHER" id="PTHR19879">
    <property type="entry name" value="TRANSCRIPTION INITIATION FACTOR TFIID"/>
    <property type="match status" value="1"/>
</dbReference>
<evidence type="ECO:0000256" key="2">
    <source>
        <dbReference type="ARBA" id="ARBA00022737"/>
    </source>
</evidence>
<feature type="non-terminal residue" evidence="4">
    <location>
        <position position="1"/>
    </location>
</feature>
<dbReference type="PANTHER" id="PTHR19879:SF9">
    <property type="entry name" value="TRANSCRIPTION INITIATION FACTOR TFIID SUBUNIT 5"/>
    <property type="match status" value="1"/>
</dbReference>
<dbReference type="PROSITE" id="PS00678">
    <property type="entry name" value="WD_REPEATS_1"/>
    <property type="match status" value="1"/>
</dbReference>
<dbReference type="SMART" id="SM00320">
    <property type="entry name" value="WD40"/>
    <property type="match status" value="1"/>
</dbReference>
<dbReference type="Pfam" id="PF00400">
    <property type="entry name" value="WD40"/>
    <property type="match status" value="2"/>
</dbReference>
<feature type="repeat" description="WD" evidence="3">
    <location>
        <begin position="26"/>
        <end position="67"/>
    </location>
</feature>
<evidence type="ECO:0000256" key="3">
    <source>
        <dbReference type="PROSITE-ProRule" id="PRU00221"/>
    </source>
</evidence>
<sequence>YIASGSDDRTIRVWDSTTGETVAGPFTGHTDSVRSVAFSPDGRCIASGSHDGAIRLWSVTTRRAETIGDADFTDDSVINDEGWICGGAGELIVWIPPIHRAHLHRPSSIWVAGENETRVDFSASAHGHSWTTCINT</sequence>
<dbReference type="AlphaFoldDB" id="A0AAD4LV03"/>
<dbReference type="InterPro" id="IPR015943">
    <property type="entry name" value="WD40/YVTN_repeat-like_dom_sf"/>
</dbReference>
<feature type="repeat" description="WD" evidence="3">
    <location>
        <begin position="1"/>
        <end position="24"/>
    </location>
</feature>
<proteinExistence type="predicted"/>